<sequence>MSFFSLFYQTLYKFKVMAYSRLLPITKAILHVTITVAIACLPFIILLAVSLTHHLNQLNTLVENELPPFTIQWNELISEQVEPTIEYSDTTGYLIFDPQNDLTLENLHDYEKGVAIQKNGLVSFDSGEAQEFSYAILGIQEMTSIELKEQISNLTGFLPVLIPVISVLIYAGLLGLAFLGISILALLGPLLKGKRTFLTYKQIWNISAFSSTTPIILYGWLDPFISLQPIFLVIMAIFFIFIAIRQIPLPKTKRRPIQKHTQ</sequence>
<organism evidence="2 3">
    <name type="scientific">Alkalihalobacillus trypoxylicola</name>
    <dbReference type="NCBI Taxonomy" id="519424"/>
    <lineage>
        <taxon>Bacteria</taxon>
        <taxon>Bacillati</taxon>
        <taxon>Bacillota</taxon>
        <taxon>Bacilli</taxon>
        <taxon>Bacillales</taxon>
        <taxon>Bacillaceae</taxon>
        <taxon>Alkalihalobacillus</taxon>
    </lineage>
</organism>
<keyword evidence="3" id="KW-1185">Reference proteome</keyword>
<dbReference type="OrthoDB" id="1903376at2"/>
<gene>
    <name evidence="2" type="ORF">AZF04_04655</name>
</gene>
<keyword evidence="1" id="KW-0812">Transmembrane</keyword>
<feature type="transmembrane region" description="Helical" evidence="1">
    <location>
        <begin position="167"/>
        <end position="191"/>
    </location>
</feature>
<dbReference type="AlphaFoldDB" id="A0A162E8X0"/>
<keyword evidence="1" id="KW-1133">Transmembrane helix</keyword>
<keyword evidence="1" id="KW-0472">Membrane</keyword>
<evidence type="ECO:0008006" key="4">
    <source>
        <dbReference type="Google" id="ProtNLM"/>
    </source>
</evidence>
<dbReference type="RefSeq" id="WP_061948396.1">
    <property type="nucleotide sequence ID" value="NZ_LTAO01000012.1"/>
</dbReference>
<evidence type="ECO:0000256" key="1">
    <source>
        <dbReference type="SAM" id="Phobius"/>
    </source>
</evidence>
<dbReference type="InterPro" id="IPR009574">
    <property type="entry name" value="DUF1189"/>
</dbReference>
<comment type="caution">
    <text evidence="2">The sequence shown here is derived from an EMBL/GenBank/DDBJ whole genome shotgun (WGS) entry which is preliminary data.</text>
</comment>
<protein>
    <recommendedName>
        <fullName evidence="4">DUF1189 domain-containing protein</fullName>
    </recommendedName>
</protein>
<proteinExistence type="predicted"/>
<name>A0A162E8X0_9BACI</name>
<feature type="transmembrane region" description="Helical" evidence="1">
    <location>
        <begin position="227"/>
        <end position="244"/>
    </location>
</feature>
<dbReference type="Proteomes" id="UP000075806">
    <property type="component" value="Unassembled WGS sequence"/>
</dbReference>
<evidence type="ECO:0000313" key="2">
    <source>
        <dbReference type="EMBL" id="KYG32070.1"/>
    </source>
</evidence>
<feature type="transmembrane region" description="Helical" evidence="1">
    <location>
        <begin position="203"/>
        <end position="221"/>
    </location>
</feature>
<reference evidence="2" key="1">
    <citation type="submission" date="2016-02" db="EMBL/GenBank/DDBJ databases">
        <title>Genome sequence of Bacillus trypoxylicola KCTC 13244(T).</title>
        <authorList>
            <person name="Jeong H."/>
            <person name="Park S.-H."/>
            <person name="Choi S.-K."/>
        </authorList>
    </citation>
    <scope>NUCLEOTIDE SEQUENCE [LARGE SCALE GENOMIC DNA]</scope>
    <source>
        <strain evidence="2">KCTC 13244</strain>
    </source>
</reference>
<accession>A0A162E8X0</accession>
<evidence type="ECO:0000313" key="3">
    <source>
        <dbReference type="Proteomes" id="UP000075806"/>
    </source>
</evidence>
<dbReference type="STRING" id="519424.AZF04_04655"/>
<dbReference type="Pfam" id="PF06691">
    <property type="entry name" value="DUF1189"/>
    <property type="match status" value="1"/>
</dbReference>
<dbReference type="EMBL" id="LTAO01000012">
    <property type="protein sequence ID" value="KYG32070.1"/>
    <property type="molecule type" value="Genomic_DNA"/>
</dbReference>
<feature type="transmembrane region" description="Helical" evidence="1">
    <location>
        <begin position="28"/>
        <end position="51"/>
    </location>
</feature>